<dbReference type="GO" id="GO:0020037">
    <property type="term" value="F:heme binding"/>
    <property type="evidence" value="ECO:0007669"/>
    <property type="project" value="InterPro"/>
</dbReference>
<comment type="caution">
    <text evidence="6">The sequence shown here is derived from an EMBL/GenBank/DDBJ whole genome shotgun (WGS) entry which is preliminary data.</text>
</comment>
<feature type="domain" description="Cytochrome c" evidence="5">
    <location>
        <begin position="91"/>
        <end position="173"/>
    </location>
</feature>
<accession>A0A411Z4R6</accession>
<protein>
    <submittedName>
        <fullName evidence="6">Cytochrome c-550 PedF</fullName>
    </submittedName>
</protein>
<dbReference type="PROSITE" id="PS51007">
    <property type="entry name" value="CYTC"/>
    <property type="match status" value="1"/>
</dbReference>
<dbReference type="Pfam" id="PF13442">
    <property type="entry name" value="Cytochrome_CBB3"/>
    <property type="match status" value="1"/>
</dbReference>
<dbReference type="GO" id="GO:0009055">
    <property type="term" value="F:electron transfer activity"/>
    <property type="evidence" value="ECO:0007669"/>
    <property type="project" value="InterPro"/>
</dbReference>
<evidence type="ECO:0000313" key="7">
    <source>
        <dbReference type="Proteomes" id="UP000284547"/>
    </source>
</evidence>
<proteinExistence type="predicted"/>
<organism evidence="6 7">
    <name type="scientific">Pseudotabrizicola alkalilacus</name>
    <dbReference type="NCBI Taxonomy" id="2305252"/>
    <lineage>
        <taxon>Bacteria</taxon>
        <taxon>Pseudomonadati</taxon>
        <taxon>Pseudomonadota</taxon>
        <taxon>Alphaproteobacteria</taxon>
        <taxon>Rhodobacterales</taxon>
        <taxon>Paracoccaceae</taxon>
        <taxon>Pseudotabrizicola</taxon>
    </lineage>
</organism>
<dbReference type="SUPFAM" id="SSF46626">
    <property type="entry name" value="Cytochrome c"/>
    <property type="match status" value="1"/>
</dbReference>
<dbReference type="InterPro" id="IPR030991">
    <property type="entry name" value="c550_proteobact"/>
</dbReference>
<name>A0A411Z4R6_9RHOB</name>
<keyword evidence="7" id="KW-1185">Reference proteome</keyword>
<dbReference type="NCBIfam" id="TIGR04494">
    <property type="entry name" value="c550_PedF"/>
    <property type="match status" value="1"/>
</dbReference>
<evidence type="ECO:0000256" key="2">
    <source>
        <dbReference type="ARBA" id="ARBA00022723"/>
    </source>
</evidence>
<dbReference type="EMBL" id="QWEY01000002">
    <property type="protein sequence ID" value="RGP38053.1"/>
    <property type="molecule type" value="Genomic_DNA"/>
</dbReference>
<evidence type="ECO:0000256" key="4">
    <source>
        <dbReference type="PROSITE-ProRule" id="PRU00433"/>
    </source>
</evidence>
<keyword evidence="1 4" id="KW-0349">Heme</keyword>
<dbReference type="InterPro" id="IPR009056">
    <property type="entry name" value="Cyt_c-like_dom"/>
</dbReference>
<evidence type="ECO:0000256" key="3">
    <source>
        <dbReference type="ARBA" id="ARBA00023004"/>
    </source>
</evidence>
<dbReference type="InterPro" id="IPR036909">
    <property type="entry name" value="Cyt_c-like_dom_sf"/>
</dbReference>
<gene>
    <name evidence="6" type="primary">pedF</name>
    <name evidence="6" type="ORF">D1012_04205</name>
</gene>
<keyword evidence="3 4" id="KW-0408">Iron</keyword>
<dbReference type="AlphaFoldDB" id="A0A411Z4R6"/>
<evidence type="ECO:0000259" key="5">
    <source>
        <dbReference type="PROSITE" id="PS51007"/>
    </source>
</evidence>
<keyword evidence="2 4" id="KW-0479">Metal-binding</keyword>
<evidence type="ECO:0000313" key="6">
    <source>
        <dbReference type="EMBL" id="RGP38053.1"/>
    </source>
</evidence>
<dbReference type="OrthoDB" id="9797504at2"/>
<dbReference type="GO" id="GO:0046872">
    <property type="term" value="F:metal ion binding"/>
    <property type="evidence" value="ECO:0007669"/>
    <property type="project" value="UniProtKB-KW"/>
</dbReference>
<evidence type="ECO:0000256" key="1">
    <source>
        <dbReference type="ARBA" id="ARBA00022617"/>
    </source>
</evidence>
<reference evidence="6 7" key="1">
    <citation type="submission" date="2018-08" db="EMBL/GenBank/DDBJ databases">
        <title>Flavobacterium tibetense sp. nov., isolated from a wetland YonghuCo on Tibetan Plateau.</title>
        <authorList>
            <person name="Phurbu D."/>
            <person name="Lu H."/>
            <person name="Xing P."/>
        </authorList>
    </citation>
    <scope>NUCLEOTIDE SEQUENCE [LARGE SCALE GENOMIC DNA]</scope>
    <source>
        <strain evidence="6 7">DJC</strain>
    </source>
</reference>
<dbReference type="Gene3D" id="1.10.760.10">
    <property type="entry name" value="Cytochrome c-like domain"/>
    <property type="match status" value="1"/>
</dbReference>
<sequence>MPPACHESPIAAVGGHGLAPSQDRGRTTVVTRKIRGITAFALAFGAATMAFGHGDVAPQPVNTEALPDVGEEWLIENPYRAETAGDEVWWTAVTIGDSAYNQNCARCHGLGVVSGGLAPDLRYLEAAEYGDEWYVERFIHGYTQDGTTKMPGFGDVLGQKAAWAIRTYIETRPEDGALDAHATRLGAIRNDLAAGGGDQTKLKEELTAIALEVKTASGAPVADSAAKRAALVLDGTPVGAKHAADALTIGLSATH</sequence>
<dbReference type="Proteomes" id="UP000284547">
    <property type="component" value="Unassembled WGS sequence"/>
</dbReference>